<evidence type="ECO:0000313" key="2">
    <source>
        <dbReference type="Proteomes" id="UP000789831"/>
    </source>
</evidence>
<sequence length="140" mass="16300">MDQYKHKNYMPSFPPEFNDDDLLTKFKRDGSMPSKSPNGFIIYRKWVAMDIKNRNLPIKAVQFDTAKMSRYTDLNLPQISPQILVDTESEPFQSSNNYNQQFVLNTVSDSNKLDNLLQKVMTAKKTDILEKRVTELEGKM</sequence>
<accession>A0A9N8Z321</accession>
<proteinExistence type="predicted"/>
<evidence type="ECO:0000313" key="1">
    <source>
        <dbReference type="EMBL" id="CAG8469996.1"/>
    </source>
</evidence>
<comment type="caution">
    <text evidence="1">The sequence shown here is derived from an EMBL/GenBank/DDBJ whole genome shotgun (WGS) entry which is preliminary data.</text>
</comment>
<name>A0A9N8Z321_9GLOM</name>
<keyword evidence="2" id="KW-1185">Reference proteome</keyword>
<dbReference type="AlphaFoldDB" id="A0A9N8Z321"/>
<feature type="non-terminal residue" evidence="1">
    <location>
        <position position="1"/>
    </location>
</feature>
<protein>
    <submittedName>
        <fullName evidence="1">4466_t:CDS:1</fullName>
    </submittedName>
</protein>
<dbReference type="EMBL" id="CAJVPL010000233">
    <property type="protein sequence ID" value="CAG8469996.1"/>
    <property type="molecule type" value="Genomic_DNA"/>
</dbReference>
<dbReference type="Proteomes" id="UP000789831">
    <property type="component" value="Unassembled WGS sequence"/>
</dbReference>
<reference evidence="1" key="1">
    <citation type="submission" date="2021-06" db="EMBL/GenBank/DDBJ databases">
        <authorList>
            <person name="Kallberg Y."/>
            <person name="Tangrot J."/>
            <person name="Rosling A."/>
        </authorList>
    </citation>
    <scope>NUCLEOTIDE SEQUENCE</scope>
    <source>
        <strain evidence="1">MT106</strain>
    </source>
</reference>
<gene>
    <name evidence="1" type="ORF">AGERDE_LOCUS2690</name>
</gene>
<organism evidence="1 2">
    <name type="scientific">Ambispora gerdemannii</name>
    <dbReference type="NCBI Taxonomy" id="144530"/>
    <lineage>
        <taxon>Eukaryota</taxon>
        <taxon>Fungi</taxon>
        <taxon>Fungi incertae sedis</taxon>
        <taxon>Mucoromycota</taxon>
        <taxon>Glomeromycotina</taxon>
        <taxon>Glomeromycetes</taxon>
        <taxon>Archaeosporales</taxon>
        <taxon>Ambisporaceae</taxon>
        <taxon>Ambispora</taxon>
    </lineage>
</organism>